<dbReference type="InterPro" id="IPR016193">
    <property type="entry name" value="Cytidine_deaminase-like"/>
</dbReference>
<dbReference type="EMBL" id="CP000860">
    <property type="protein sequence ID" value="ACA59157.1"/>
    <property type="molecule type" value="Genomic_DNA"/>
</dbReference>
<evidence type="ECO:0000256" key="8">
    <source>
        <dbReference type="ARBA" id="ARBA00022801"/>
    </source>
</evidence>
<dbReference type="RefSeq" id="WP_012301745.1">
    <property type="nucleotide sequence ID" value="NC_010424.1"/>
</dbReference>
<comment type="catalytic activity">
    <reaction evidence="14 15">
        <text>2,5-diamino-6-hydroxy-4-(5-phosphoribosylamino)-pyrimidine + H2O + H(+) = 5-amino-6-(5-phospho-D-ribosylamino)uracil + NH4(+)</text>
        <dbReference type="Rhea" id="RHEA:21868"/>
        <dbReference type="ChEBI" id="CHEBI:15377"/>
        <dbReference type="ChEBI" id="CHEBI:15378"/>
        <dbReference type="ChEBI" id="CHEBI:28938"/>
        <dbReference type="ChEBI" id="CHEBI:58453"/>
        <dbReference type="ChEBI" id="CHEBI:58614"/>
        <dbReference type="EC" id="3.5.4.26"/>
    </reaction>
</comment>
<feature type="binding site" evidence="17">
    <location>
        <position position="195"/>
    </location>
    <ligand>
        <name>NADP(+)</name>
        <dbReference type="ChEBI" id="CHEBI:58349"/>
    </ligand>
</feature>
<keyword evidence="7 15" id="KW-0479">Metal-binding</keyword>
<dbReference type="CDD" id="cd01284">
    <property type="entry name" value="Riboflavin_deaminase-reductase"/>
    <property type="match status" value="1"/>
</dbReference>
<dbReference type="EC" id="3.5.4.26" evidence="15"/>
<evidence type="ECO:0000256" key="13">
    <source>
        <dbReference type="ARBA" id="ARBA00049861"/>
    </source>
</evidence>
<dbReference type="OrthoDB" id="9800865at2"/>
<evidence type="ECO:0000313" key="20">
    <source>
        <dbReference type="EMBL" id="ACA59157.1"/>
    </source>
</evidence>
<evidence type="ECO:0000256" key="1">
    <source>
        <dbReference type="ARBA" id="ARBA00002151"/>
    </source>
</evidence>
<dbReference type="InterPro" id="IPR016192">
    <property type="entry name" value="APOBEC/CMP_deaminase_Zn-bd"/>
</dbReference>
<evidence type="ECO:0000256" key="7">
    <source>
        <dbReference type="ARBA" id="ARBA00022723"/>
    </source>
</evidence>
<comment type="similarity">
    <text evidence="5 15">In the C-terminal section; belongs to the HTP reductase family.</text>
</comment>
<dbReference type="PROSITE" id="PS51747">
    <property type="entry name" value="CYT_DCMP_DEAMINASES_2"/>
    <property type="match status" value="1"/>
</dbReference>
<feature type="binding site" evidence="17">
    <location>
        <position position="292"/>
    </location>
    <ligand>
        <name>substrate</name>
    </ligand>
</feature>
<dbReference type="Gene3D" id="3.40.140.10">
    <property type="entry name" value="Cytidine Deaminase, domain 2"/>
    <property type="match status" value="1"/>
</dbReference>
<dbReference type="PANTHER" id="PTHR38011">
    <property type="entry name" value="DIHYDROFOLATE REDUCTASE FAMILY PROTEIN (AFU_ORTHOLOGUE AFUA_8G06820)"/>
    <property type="match status" value="1"/>
</dbReference>
<dbReference type="InterPro" id="IPR002734">
    <property type="entry name" value="RibDG_C"/>
</dbReference>
<dbReference type="KEGG" id="dau:Daud_0623"/>
<evidence type="ECO:0000256" key="3">
    <source>
        <dbReference type="ARBA" id="ARBA00004910"/>
    </source>
</evidence>
<dbReference type="eggNOG" id="COG1985">
    <property type="taxonomic scope" value="Bacteria"/>
</dbReference>
<dbReference type="PROSITE" id="PS00903">
    <property type="entry name" value="CYT_DCMP_DEAMINASES_1"/>
    <property type="match status" value="1"/>
</dbReference>
<dbReference type="GO" id="GO:0008270">
    <property type="term" value="F:zinc ion binding"/>
    <property type="evidence" value="ECO:0007669"/>
    <property type="project" value="InterPro"/>
</dbReference>
<protein>
    <recommendedName>
        <fullName evidence="15">Riboflavin biosynthesis protein RibD</fullName>
    </recommendedName>
    <domain>
        <recommendedName>
            <fullName evidence="15">Diaminohydroxyphosphoribosylaminopyrimidine deaminase</fullName>
            <shortName evidence="15">DRAP deaminase</shortName>
            <ecNumber evidence="15">3.5.4.26</ecNumber>
        </recommendedName>
        <alternativeName>
            <fullName evidence="15">Riboflavin-specific deaminase</fullName>
        </alternativeName>
    </domain>
    <domain>
        <recommendedName>
            <fullName evidence="15">5-amino-6-(5-phosphoribosylamino)uracil reductase</fullName>
            <ecNumber evidence="15">1.1.1.193</ecNumber>
        </recommendedName>
        <alternativeName>
            <fullName evidence="15">HTP reductase</fullName>
        </alternativeName>
    </domain>
</protein>
<evidence type="ECO:0000256" key="16">
    <source>
        <dbReference type="PIRSR" id="PIRSR006769-1"/>
    </source>
</evidence>
<comment type="catalytic activity">
    <reaction evidence="13 15">
        <text>5-amino-6-(5-phospho-D-ribitylamino)uracil + NADP(+) = 5-amino-6-(5-phospho-D-ribosylamino)uracil + NADPH + H(+)</text>
        <dbReference type="Rhea" id="RHEA:17845"/>
        <dbReference type="ChEBI" id="CHEBI:15378"/>
        <dbReference type="ChEBI" id="CHEBI:57783"/>
        <dbReference type="ChEBI" id="CHEBI:58349"/>
        <dbReference type="ChEBI" id="CHEBI:58421"/>
        <dbReference type="ChEBI" id="CHEBI:58453"/>
        <dbReference type="EC" id="1.1.1.193"/>
    </reaction>
</comment>
<evidence type="ECO:0000256" key="17">
    <source>
        <dbReference type="PIRSR" id="PIRSR006769-2"/>
    </source>
</evidence>
<comment type="pathway">
    <text evidence="3 15">Cofactor biosynthesis; riboflavin biosynthesis; 5-amino-6-(D-ribitylamino)uracil from GTP: step 3/4.</text>
</comment>
<dbReference type="SUPFAM" id="SSF53597">
    <property type="entry name" value="Dihydrofolate reductase-like"/>
    <property type="match status" value="1"/>
</dbReference>
<dbReference type="InterPro" id="IPR024072">
    <property type="entry name" value="DHFR-like_dom_sf"/>
</dbReference>
<dbReference type="GO" id="GO:0050661">
    <property type="term" value="F:NADP binding"/>
    <property type="evidence" value="ECO:0007669"/>
    <property type="project" value="InterPro"/>
</dbReference>
<dbReference type="FunFam" id="3.40.140.10:FF:000025">
    <property type="entry name" value="Riboflavin biosynthesis protein RibD"/>
    <property type="match status" value="1"/>
</dbReference>
<keyword evidence="6 15" id="KW-0686">Riboflavin biosynthesis</keyword>
<dbReference type="GO" id="GO:0008703">
    <property type="term" value="F:5-amino-6-(5-phosphoribosylamino)uracil reductase activity"/>
    <property type="evidence" value="ECO:0007669"/>
    <property type="project" value="UniProtKB-EC"/>
</dbReference>
<gene>
    <name evidence="20" type="ordered locus">Daud_0623</name>
</gene>
<dbReference type="GO" id="GO:0009231">
    <property type="term" value="P:riboflavin biosynthetic process"/>
    <property type="evidence" value="ECO:0007669"/>
    <property type="project" value="UniProtKB-UniPathway"/>
</dbReference>
<evidence type="ECO:0000256" key="10">
    <source>
        <dbReference type="ARBA" id="ARBA00022857"/>
    </source>
</evidence>
<feature type="binding site" evidence="17">
    <location>
        <position position="221"/>
    </location>
    <ligand>
        <name>NADP(+)</name>
        <dbReference type="ChEBI" id="CHEBI:58349"/>
    </ligand>
</feature>
<comment type="pathway">
    <text evidence="2 15">Cofactor biosynthesis; riboflavin biosynthesis; 5-amino-6-(D-ribitylamino)uracil from GTP: step 2/4.</text>
</comment>
<keyword evidence="9 15" id="KW-0862">Zinc</keyword>
<dbReference type="STRING" id="477974.Daud_0623"/>
<comment type="function">
    <text evidence="1 15">Converts 2,5-diamino-6-(ribosylamino)-4(3h)-pyrimidinone 5'-phosphate into 5-amino-6-(ribosylamino)-2,4(1h,3h)-pyrimidinedione 5'-phosphate.</text>
</comment>
<evidence type="ECO:0000256" key="9">
    <source>
        <dbReference type="ARBA" id="ARBA00022833"/>
    </source>
</evidence>
<keyword evidence="11 15" id="KW-0560">Oxidoreductase</keyword>
<evidence type="ECO:0000256" key="2">
    <source>
        <dbReference type="ARBA" id="ARBA00004882"/>
    </source>
</evidence>
<comment type="cofactor">
    <cofactor evidence="15 18">
        <name>Zn(2+)</name>
        <dbReference type="ChEBI" id="CHEBI:29105"/>
    </cofactor>
    <text evidence="15 18">Binds 1 zinc ion.</text>
</comment>
<dbReference type="InterPro" id="IPR002125">
    <property type="entry name" value="CMP_dCMP_dom"/>
</dbReference>
<dbReference type="InterPro" id="IPR004794">
    <property type="entry name" value="Eubact_RibD"/>
</dbReference>
<sequence>MDQEYMRMALDLAVRARGRTSPNPLVGAVVVRDGEIVGRGYHARAGLPHAEIVALAQAGEAARGSTLYVSLEPCCHFGRTGPCTEAVIAAGVRRVVTAMRDPNPKVAGRGIARLREAGVEVTEDVLRDEAARLNEIFIKYITTGRPFVALKVAVSLDGKIATRTGDSRWITGGPAREYAHRLRDTYDALLVGRGTVVKDDPSLTTRLPGGGRDPVRIVLDSLARIPESSRVLSGESTAPVIVAVTGQAPRTRVAGLESRGVQVVRCGPGPAVDLEVLLRELAAREITSVMVEGGATVHASFLEARFVDKLHWFVAPKIVGGVEAPGAVAGRGVGRISEAVGLERVRRIELGNDLCIEGYPVWGGAADVHRDY</sequence>
<dbReference type="PANTHER" id="PTHR38011:SF7">
    <property type="entry name" value="2,5-DIAMINO-6-RIBOSYLAMINO-4(3H)-PYRIMIDINONE 5'-PHOSPHATE REDUCTASE"/>
    <property type="match status" value="1"/>
</dbReference>
<dbReference type="GO" id="GO:0008835">
    <property type="term" value="F:diaminohydroxyphosphoribosylaminopyrimidine deaminase activity"/>
    <property type="evidence" value="ECO:0007669"/>
    <property type="project" value="UniProtKB-EC"/>
</dbReference>
<keyword evidence="12" id="KW-0511">Multifunctional enzyme</keyword>
<keyword evidence="8 15" id="KW-0378">Hydrolase</keyword>
<evidence type="ECO:0000256" key="11">
    <source>
        <dbReference type="ARBA" id="ARBA00023002"/>
    </source>
</evidence>
<dbReference type="Pfam" id="PF01872">
    <property type="entry name" value="RibD_C"/>
    <property type="match status" value="1"/>
</dbReference>
<evidence type="ECO:0000256" key="14">
    <source>
        <dbReference type="ARBA" id="ARBA00049886"/>
    </source>
</evidence>
<dbReference type="NCBIfam" id="TIGR00326">
    <property type="entry name" value="eubact_ribD"/>
    <property type="match status" value="1"/>
</dbReference>
<feature type="active site" description="Proton donor" evidence="16">
    <location>
        <position position="51"/>
    </location>
</feature>
<feature type="binding site" evidence="17">
    <location>
        <position position="199"/>
    </location>
    <ligand>
        <name>NADP(+)</name>
        <dbReference type="ChEBI" id="CHEBI:58349"/>
    </ligand>
</feature>
<accession>B1I2J6</accession>
<evidence type="ECO:0000256" key="6">
    <source>
        <dbReference type="ARBA" id="ARBA00022619"/>
    </source>
</evidence>
<dbReference type="HOGENOM" id="CLU_036590_1_2_9"/>
<dbReference type="Proteomes" id="UP000008544">
    <property type="component" value="Chromosome"/>
</dbReference>
<reference evidence="21" key="1">
    <citation type="submission" date="2007-10" db="EMBL/GenBank/DDBJ databases">
        <title>Complete sequence of chromosome of Desulforudis audaxviator MP104C.</title>
        <authorList>
            <person name="Copeland A."/>
            <person name="Lucas S."/>
            <person name="Lapidus A."/>
            <person name="Barry K."/>
            <person name="Glavina del Rio T."/>
            <person name="Dalin E."/>
            <person name="Tice H."/>
            <person name="Bruce D."/>
            <person name="Pitluck S."/>
            <person name="Lowry S.R."/>
            <person name="Larimer F."/>
            <person name="Land M.L."/>
            <person name="Hauser L."/>
            <person name="Kyrpides N."/>
            <person name="Ivanova N.N."/>
            <person name="Richardson P."/>
        </authorList>
    </citation>
    <scope>NUCLEOTIDE SEQUENCE [LARGE SCALE GENOMIC DNA]</scope>
    <source>
        <strain evidence="21">MP104C</strain>
    </source>
</reference>
<feature type="binding site" evidence="17">
    <location>
        <position position="183"/>
    </location>
    <ligand>
        <name>substrate</name>
    </ligand>
</feature>
<feature type="binding site" evidence="17">
    <location>
        <position position="203"/>
    </location>
    <ligand>
        <name>substrate</name>
    </ligand>
</feature>
<evidence type="ECO:0000259" key="19">
    <source>
        <dbReference type="PROSITE" id="PS51747"/>
    </source>
</evidence>
<name>B1I2J6_DESAP</name>
<comment type="similarity">
    <text evidence="4 15">In the N-terminal section; belongs to the cytidine and deoxycytidylate deaminase family.</text>
</comment>
<organism evidence="20 21">
    <name type="scientific">Desulforudis audaxviator (strain MP104C)</name>
    <dbReference type="NCBI Taxonomy" id="477974"/>
    <lineage>
        <taxon>Bacteria</taxon>
        <taxon>Bacillati</taxon>
        <taxon>Bacillota</taxon>
        <taxon>Clostridia</taxon>
        <taxon>Thermoanaerobacterales</taxon>
        <taxon>Candidatus Desulforudaceae</taxon>
        <taxon>Candidatus Desulforudis</taxon>
    </lineage>
</organism>
<evidence type="ECO:0000256" key="12">
    <source>
        <dbReference type="ARBA" id="ARBA00023268"/>
    </source>
</evidence>
<dbReference type="UniPathway" id="UPA00275">
    <property type="reaction ID" value="UER00401"/>
</dbReference>
<evidence type="ECO:0000256" key="18">
    <source>
        <dbReference type="PIRSR" id="PIRSR006769-3"/>
    </source>
</evidence>
<feature type="domain" description="CMP/dCMP-type deaminase" evidence="19">
    <location>
        <begin position="1"/>
        <end position="122"/>
    </location>
</feature>
<feature type="binding site" evidence="18">
    <location>
        <position position="83"/>
    </location>
    <ligand>
        <name>Zn(2+)</name>
        <dbReference type="ChEBI" id="CHEBI:29105"/>
        <note>catalytic</note>
    </ligand>
</feature>
<feature type="binding site" evidence="18">
    <location>
        <position position="74"/>
    </location>
    <ligand>
        <name>Zn(2+)</name>
        <dbReference type="ChEBI" id="CHEBI:29105"/>
        <note>catalytic</note>
    </ligand>
</feature>
<feature type="binding site" evidence="17">
    <location>
        <begin position="294"/>
        <end position="300"/>
    </location>
    <ligand>
        <name>NADP(+)</name>
        <dbReference type="ChEBI" id="CHEBI:58349"/>
    </ligand>
</feature>
<feature type="binding site" evidence="17">
    <location>
        <position position="153"/>
    </location>
    <ligand>
        <name>NADP(+)</name>
        <dbReference type="ChEBI" id="CHEBI:58349"/>
    </ligand>
</feature>
<dbReference type="InterPro" id="IPR011549">
    <property type="entry name" value="RibD_C"/>
</dbReference>
<feature type="binding site" evidence="17">
    <location>
        <position position="206"/>
    </location>
    <ligand>
        <name>substrate</name>
    </ligand>
</feature>
<feature type="binding site" evidence="18">
    <location>
        <position position="49"/>
    </location>
    <ligand>
        <name>Zn(2+)</name>
        <dbReference type="ChEBI" id="CHEBI:29105"/>
        <note>catalytic</note>
    </ligand>
</feature>
<evidence type="ECO:0000256" key="5">
    <source>
        <dbReference type="ARBA" id="ARBA00007417"/>
    </source>
</evidence>
<evidence type="ECO:0000256" key="15">
    <source>
        <dbReference type="PIRNR" id="PIRNR006769"/>
    </source>
</evidence>
<reference evidence="20 21" key="2">
    <citation type="journal article" date="2008" name="Science">
        <title>Environmental genomics reveals a single-species ecosystem deep within Earth.</title>
        <authorList>
            <person name="Chivian D."/>
            <person name="Brodie E.L."/>
            <person name="Alm E.J."/>
            <person name="Culley D.E."/>
            <person name="Dehal P.S."/>
            <person name="Desantis T.Z."/>
            <person name="Gihring T.M."/>
            <person name="Lapidus A."/>
            <person name="Lin L.H."/>
            <person name="Lowry S.R."/>
            <person name="Moser D.P."/>
            <person name="Richardson P.M."/>
            <person name="Southam G."/>
            <person name="Wanger G."/>
            <person name="Pratt L.M."/>
            <person name="Andersen G.L."/>
            <person name="Hazen T.C."/>
            <person name="Brockman F.J."/>
            <person name="Arkin A.P."/>
            <person name="Onstott T.C."/>
        </authorList>
    </citation>
    <scope>NUCLEOTIDE SEQUENCE [LARGE SCALE GENOMIC DNA]</scope>
    <source>
        <strain evidence="20 21">MP104C</strain>
    </source>
</reference>
<dbReference type="AlphaFoldDB" id="B1I2J6"/>
<dbReference type="PIRSF" id="PIRSF006769">
    <property type="entry name" value="RibD"/>
    <property type="match status" value="1"/>
</dbReference>
<feature type="binding site" evidence="17">
    <location>
        <position position="169"/>
    </location>
    <ligand>
        <name>NADP(+)</name>
        <dbReference type="ChEBI" id="CHEBI:58349"/>
    </ligand>
</feature>
<dbReference type="Pfam" id="PF00383">
    <property type="entry name" value="dCMP_cyt_deam_1"/>
    <property type="match status" value="1"/>
</dbReference>
<proteinExistence type="inferred from homology"/>
<dbReference type="eggNOG" id="COG0117">
    <property type="taxonomic scope" value="Bacteria"/>
</dbReference>
<keyword evidence="10 15" id="KW-0521">NADP</keyword>
<evidence type="ECO:0000313" key="21">
    <source>
        <dbReference type="Proteomes" id="UP000008544"/>
    </source>
</evidence>
<keyword evidence="21" id="KW-1185">Reference proteome</keyword>
<evidence type="ECO:0000256" key="4">
    <source>
        <dbReference type="ARBA" id="ARBA00005259"/>
    </source>
</evidence>
<feature type="binding site" evidence="17">
    <location>
        <position position="167"/>
    </location>
    <ligand>
        <name>substrate</name>
    </ligand>
</feature>
<dbReference type="SUPFAM" id="SSF53927">
    <property type="entry name" value="Cytidine deaminase-like"/>
    <property type="match status" value="1"/>
</dbReference>
<dbReference type="InterPro" id="IPR050765">
    <property type="entry name" value="Riboflavin_Biosynth_HTPR"/>
</dbReference>
<dbReference type="NCBIfam" id="TIGR00227">
    <property type="entry name" value="ribD_Cterm"/>
    <property type="match status" value="1"/>
</dbReference>
<dbReference type="EC" id="1.1.1.193" evidence="15"/>
<dbReference type="Gene3D" id="3.40.430.10">
    <property type="entry name" value="Dihydrofolate Reductase, subunit A"/>
    <property type="match status" value="1"/>
</dbReference>